<organism evidence="2 3">
    <name type="scientific">Paraglomus occultum</name>
    <dbReference type="NCBI Taxonomy" id="144539"/>
    <lineage>
        <taxon>Eukaryota</taxon>
        <taxon>Fungi</taxon>
        <taxon>Fungi incertae sedis</taxon>
        <taxon>Mucoromycota</taxon>
        <taxon>Glomeromycotina</taxon>
        <taxon>Glomeromycetes</taxon>
        <taxon>Paraglomerales</taxon>
        <taxon>Paraglomeraceae</taxon>
        <taxon>Paraglomus</taxon>
    </lineage>
</organism>
<dbReference type="InterPro" id="IPR042128">
    <property type="entry name" value="NuoE_dom"/>
</dbReference>
<feature type="binding site" evidence="1">
    <location>
        <position position="11"/>
    </location>
    <ligand>
        <name>[2Fe-2S] cluster</name>
        <dbReference type="ChEBI" id="CHEBI:190135"/>
    </ligand>
</feature>
<evidence type="ECO:0000313" key="3">
    <source>
        <dbReference type="Proteomes" id="UP000789572"/>
    </source>
</evidence>
<proteinExistence type="predicted"/>
<reference evidence="2" key="1">
    <citation type="submission" date="2021-06" db="EMBL/GenBank/DDBJ databases">
        <authorList>
            <person name="Kallberg Y."/>
            <person name="Tangrot J."/>
            <person name="Rosling A."/>
        </authorList>
    </citation>
    <scope>NUCLEOTIDE SEQUENCE</scope>
    <source>
        <strain evidence="2">IA702</strain>
    </source>
</reference>
<accession>A0A9N9EK40</accession>
<dbReference type="GO" id="GO:0016491">
    <property type="term" value="F:oxidoreductase activity"/>
    <property type="evidence" value="ECO:0007669"/>
    <property type="project" value="InterPro"/>
</dbReference>
<feature type="binding site" evidence="1">
    <location>
        <position position="16"/>
    </location>
    <ligand>
        <name>[2Fe-2S] cluster</name>
        <dbReference type="ChEBI" id="CHEBI:190135"/>
    </ligand>
</feature>
<dbReference type="GO" id="GO:0051537">
    <property type="term" value="F:2 iron, 2 sulfur cluster binding"/>
    <property type="evidence" value="ECO:0007669"/>
    <property type="project" value="UniProtKB-KW"/>
</dbReference>
<keyword evidence="1" id="KW-0479">Metal-binding</keyword>
<dbReference type="PIRSF" id="PIRSF000216">
    <property type="entry name" value="NADH_DH_24kDa"/>
    <property type="match status" value="1"/>
</dbReference>
<dbReference type="AlphaFoldDB" id="A0A9N9EK40"/>
<dbReference type="InterPro" id="IPR036249">
    <property type="entry name" value="Thioredoxin-like_sf"/>
</dbReference>
<evidence type="ECO:0000256" key="1">
    <source>
        <dbReference type="PIRSR" id="PIRSR000216-1"/>
    </source>
</evidence>
<dbReference type="Gene3D" id="3.40.30.10">
    <property type="entry name" value="Glutaredoxin"/>
    <property type="match status" value="1"/>
</dbReference>
<feature type="non-terminal residue" evidence="2">
    <location>
        <position position="1"/>
    </location>
</feature>
<dbReference type="Proteomes" id="UP000789572">
    <property type="component" value="Unassembled WGS sequence"/>
</dbReference>
<dbReference type="PANTHER" id="PTHR10371">
    <property type="entry name" value="NADH DEHYDROGENASE UBIQUINONE FLAVOPROTEIN 2, MITOCHONDRIAL"/>
    <property type="match status" value="1"/>
</dbReference>
<keyword evidence="1" id="KW-0411">Iron-sulfur</keyword>
<gene>
    <name evidence="2" type="ORF">POCULU_LOCUS11342</name>
</gene>
<dbReference type="EMBL" id="CAJVPJ010007882">
    <property type="protein sequence ID" value="CAG8678124.1"/>
    <property type="molecule type" value="Genomic_DNA"/>
</dbReference>
<comment type="cofactor">
    <cofactor evidence="1">
        <name>[2Fe-2S] cluster</name>
        <dbReference type="ChEBI" id="CHEBI:190135"/>
    </cofactor>
    <text evidence="1">Binds 1 [2Fe-2S] cluster.</text>
</comment>
<keyword evidence="1" id="KW-0001">2Fe-2S</keyword>
<dbReference type="InterPro" id="IPR002023">
    <property type="entry name" value="NuoE-like"/>
</dbReference>
<name>A0A9N9EK40_9GLOM</name>
<dbReference type="Pfam" id="PF01257">
    <property type="entry name" value="2Fe-2S_thioredx"/>
    <property type="match status" value="1"/>
</dbReference>
<comment type="caution">
    <text evidence="2">The sequence shown here is derived from an EMBL/GenBank/DDBJ whole genome shotgun (WGS) entry which is preliminary data.</text>
</comment>
<evidence type="ECO:0000313" key="2">
    <source>
        <dbReference type="EMBL" id="CAG8678124.1"/>
    </source>
</evidence>
<feature type="binding site" evidence="1">
    <location>
        <position position="56"/>
    </location>
    <ligand>
        <name>[2Fe-2S] cluster</name>
        <dbReference type="ChEBI" id="CHEBI:190135"/>
    </ligand>
</feature>
<keyword evidence="3" id="KW-1185">Reference proteome</keyword>
<dbReference type="SUPFAM" id="SSF52833">
    <property type="entry name" value="Thioredoxin-like"/>
    <property type="match status" value="1"/>
</dbReference>
<keyword evidence="1" id="KW-0408">Iron</keyword>
<feature type="non-terminal residue" evidence="2">
    <location>
        <position position="98"/>
    </location>
</feature>
<dbReference type="OrthoDB" id="10254187at2759"/>
<sequence length="98" mass="10795">EPVGKYFLQLCTTTPCQLCGSEEIQKTIENHLKIKTGETTKDKLFTLVEVECAGACVNAPVLAVNDDYYVSKEEDLTPETTIKILDDLKASKHPKPGP</sequence>
<dbReference type="CDD" id="cd03064">
    <property type="entry name" value="TRX_Fd_NuoE"/>
    <property type="match status" value="1"/>
</dbReference>
<dbReference type="FunFam" id="3.40.30.10:FF:000022">
    <property type="entry name" value="NADH dehydrogenase flavoprotein 2, mitochondrial"/>
    <property type="match status" value="1"/>
</dbReference>
<dbReference type="GO" id="GO:0046872">
    <property type="term" value="F:metal ion binding"/>
    <property type="evidence" value="ECO:0007669"/>
    <property type="project" value="UniProtKB-KW"/>
</dbReference>
<protein>
    <submittedName>
        <fullName evidence="2">10823_t:CDS:1</fullName>
    </submittedName>
</protein>
<dbReference type="PANTHER" id="PTHR10371:SF3">
    <property type="entry name" value="NADH DEHYDROGENASE [UBIQUINONE] FLAVOPROTEIN 2, MITOCHONDRIAL"/>
    <property type="match status" value="1"/>
</dbReference>
<feature type="binding site" evidence="1">
    <location>
        <position position="52"/>
    </location>
    <ligand>
        <name>[2Fe-2S] cluster</name>
        <dbReference type="ChEBI" id="CHEBI:190135"/>
    </ligand>
</feature>